<dbReference type="InterPro" id="IPR050302">
    <property type="entry name" value="Rab_GAP_TBC_domain"/>
</dbReference>
<gene>
    <name evidence="4" type="ORF">UCREL1_5613</name>
</gene>
<organism evidence="4 5">
    <name type="scientific">Eutypa lata (strain UCR-EL1)</name>
    <name type="common">Grapevine dieback disease fungus</name>
    <name type="synonym">Eutypa armeniacae</name>
    <dbReference type="NCBI Taxonomy" id="1287681"/>
    <lineage>
        <taxon>Eukaryota</taxon>
        <taxon>Fungi</taxon>
        <taxon>Dikarya</taxon>
        <taxon>Ascomycota</taxon>
        <taxon>Pezizomycotina</taxon>
        <taxon>Sordariomycetes</taxon>
        <taxon>Xylariomycetidae</taxon>
        <taxon>Xylariales</taxon>
        <taxon>Diatrypaceae</taxon>
        <taxon>Eutypa</taxon>
    </lineage>
</organism>
<protein>
    <submittedName>
        <fullName evidence="4">Putative tbc1 domain family member 14 protein</fullName>
    </submittedName>
</protein>
<feature type="compositionally biased region" description="Low complexity" evidence="2">
    <location>
        <begin position="120"/>
        <end position="130"/>
    </location>
</feature>
<dbReference type="KEGG" id="ela:UCREL1_5613"/>
<dbReference type="Gene3D" id="1.10.10.750">
    <property type="entry name" value="Ypt/Rab-GAP domain of gyp1p, domain 1"/>
    <property type="match status" value="1"/>
</dbReference>
<dbReference type="SUPFAM" id="SSF47923">
    <property type="entry name" value="Ypt/Rab-GAP domain of gyp1p"/>
    <property type="match status" value="2"/>
</dbReference>
<sequence length="604" mass="66923">MIYGGSNFVDEVDNDISGPGSPPGMSTSKSSKTSSLRSYNSDDDNGVAADAAHFEEIGLDDDTATIDASHSRDFQQTKSNPNPYKLEKECDDDDDDNIPDGFILDNVPLSPRPPTERSSSRPASTSTSPERLSKDRMRNVGNGTPSVATDSGSLRSPTWKTDSSPTPTKSGASSPKGRAKSWTAAVSALSAEAKALTEKLEEHADELDKHGVFQQPCLQTAKPRVKSAFAELPPLRRTNIMIDPLPISKEKEAVLSRTRPSWLPPKDPAEEKKHIREYQKMMVSSIEAEQKREAALKEKERLKDKAANALIRVWDEDVLKRWDTAIRETKTRELWWKGVAPRFRGTVWSQAIGNELGLTENSFQAALSRAREVEARVSAGKATTEDERRIAWFKQIRRDVQEQTWVELKIFQAGGPLHTALVDVLRAYAMYRSDIGYVSGCNTIAALLLLNLPTPSAVFMTLANVLNRSLPLSFYASDSGAKTSAYNFVLETLAQKSPKLHQHLGNRDLGLEPDNYLAATFTALFTQNVSLDEATRLWDVYVFERDNVLISAAVALLLDREMALLSANTSEEVRRALDYRSSRSDSQGKEDEWIEKVRSAGAKS</sequence>
<dbReference type="FunFam" id="1.10.8.270:FF:000034">
    <property type="entry name" value="TBC (Tre-2/Bub2/Cdc16) domain family"/>
    <property type="match status" value="1"/>
</dbReference>
<dbReference type="eggNOG" id="KOG2223">
    <property type="taxonomic scope" value="Eukaryota"/>
</dbReference>
<evidence type="ECO:0000256" key="2">
    <source>
        <dbReference type="SAM" id="MobiDB-lite"/>
    </source>
</evidence>
<feature type="domain" description="Rab-GAP TBC" evidence="3">
    <location>
        <begin position="338"/>
        <end position="545"/>
    </location>
</feature>
<feature type="compositionally biased region" description="Low complexity" evidence="2">
    <location>
        <begin position="17"/>
        <end position="35"/>
    </location>
</feature>
<dbReference type="Pfam" id="PF22874">
    <property type="entry name" value="SBE2_M"/>
    <property type="match status" value="1"/>
</dbReference>
<evidence type="ECO:0000256" key="1">
    <source>
        <dbReference type="SAM" id="Coils"/>
    </source>
</evidence>
<dbReference type="OMA" id="WSKAIGN"/>
<keyword evidence="5" id="KW-1185">Reference proteome</keyword>
<dbReference type="InterPro" id="IPR053949">
    <property type="entry name" value="SBE2/SBE22_M"/>
</dbReference>
<reference evidence="5" key="1">
    <citation type="journal article" date="2013" name="Genome Announc.">
        <title>Draft genome sequence of the grapevine dieback fungus Eutypa lata UCR-EL1.</title>
        <authorList>
            <person name="Blanco-Ulate B."/>
            <person name="Rolshausen P.E."/>
            <person name="Cantu D."/>
        </authorList>
    </citation>
    <scope>NUCLEOTIDE SEQUENCE [LARGE SCALE GENOMIC DNA]</scope>
    <source>
        <strain evidence="5">UCR-EL1</strain>
    </source>
</reference>
<feature type="coiled-coil region" evidence="1">
    <location>
        <begin position="285"/>
        <end position="312"/>
    </location>
</feature>
<feature type="compositionally biased region" description="Acidic residues" evidence="2">
    <location>
        <begin position="89"/>
        <end position="98"/>
    </location>
</feature>
<dbReference type="Proteomes" id="UP000012174">
    <property type="component" value="Unassembled WGS sequence"/>
</dbReference>
<dbReference type="SMART" id="SM00164">
    <property type="entry name" value="TBC"/>
    <property type="match status" value="1"/>
</dbReference>
<evidence type="ECO:0000259" key="3">
    <source>
        <dbReference type="PROSITE" id="PS50086"/>
    </source>
</evidence>
<evidence type="ECO:0000313" key="4">
    <source>
        <dbReference type="EMBL" id="EMR67381.1"/>
    </source>
</evidence>
<dbReference type="AlphaFoldDB" id="M7TBV7"/>
<dbReference type="GO" id="GO:0031267">
    <property type="term" value="F:small GTPase binding"/>
    <property type="evidence" value="ECO:0007669"/>
    <property type="project" value="TreeGrafter"/>
</dbReference>
<dbReference type="PANTHER" id="PTHR47219:SF15">
    <property type="entry name" value="TBC1 DOMAIN FAMILY MEMBER 12 ISOFORM X1"/>
    <property type="match status" value="1"/>
</dbReference>
<feature type="region of interest" description="Disordered" evidence="2">
    <location>
        <begin position="576"/>
        <end position="604"/>
    </location>
</feature>
<keyword evidence="1" id="KW-0175">Coiled coil</keyword>
<name>M7TBV7_EUTLA</name>
<dbReference type="PROSITE" id="PS50086">
    <property type="entry name" value="TBC_RABGAP"/>
    <property type="match status" value="1"/>
</dbReference>
<proteinExistence type="predicted"/>
<feature type="region of interest" description="Disordered" evidence="2">
    <location>
        <begin position="1"/>
        <end position="183"/>
    </location>
</feature>
<dbReference type="OrthoDB" id="289721at2759"/>
<dbReference type="Pfam" id="PF00566">
    <property type="entry name" value="RabGAP-TBC"/>
    <property type="match status" value="1"/>
</dbReference>
<dbReference type="InterPro" id="IPR000195">
    <property type="entry name" value="Rab-GAP-TBC_dom"/>
</dbReference>
<dbReference type="GO" id="GO:0005096">
    <property type="term" value="F:GTPase activator activity"/>
    <property type="evidence" value="ECO:0007669"/>
    <property type="project" value="TreeGrafter"/>
</dbReference>
<feature type="compositionally biased region" description="Basic and acidic residues" evidence="2">
    <location>
        <begin position="576"/>
        <end position="598"/>
    </location>
</feature>
<feature type="compositionally biased region" description="Polar residues" evidence="2">
    <location>
        <begin position="141"/>
        <end position="173"/>
    </location>
</feature>
<dbReference type="EMBL" id="KB706451">
    <property type="protein sequence ID" value="EMR67381.1"/>
    <property type="molecule type" value="Genomic_DNA"/>
</dbReference>
<evidence type="ECO:0000313" key="5">
    <source>
        <dbReference type="Proteomes" id="UP000012174"/>
    </source>
</evidence>
<accession>M7TBV7</accession>
<dbReference type="HOGENOM" id="CLU_009825_2_0_1"/>
<dbReference type="Gene3D" id="1.10.8.270">
    <property type="entry name" value="putative rabgap domain of human tbc1 domain family member 14 like domains"/>
    <property type="match status" value="1"/>
</dbReference>
<dbReference type="STRING" id="1287681.M7TBV7"/>
<dbReference type="InterPro" id="IPR035969">
    <property type="entry name" value="Rab-GAP_TBC_sf"/>
</dbReference>
<dbReference type="Gene3D" id="1.10.472.80">
    <property type="entry name" value="Ypt/Rab-GAP domain of gyp1p, domain 3"/>
    <property type="match status" value="1"/>
</dbReference>
<dbReference type="PANTHER" id="PTHR47219">
    <property type="entry name" value="RAB GTPASE-ACTIVATING PROTEIN 1-LIKE"/>
    <property type="match status" value="1"/>
</dbReference>